<dbReference type="RefSeq" id="WP_249513873.1">
    <property type="nucleotide sequence ID" value="NZ_CP093366.1"/>
</dbReference>
<dbReference type="PANTHER" id="PTHR40083">
    <property type="entry name" value="UPF0122 PROTEIN CBO2450/CLC_2298"/>
    <property type="match status" value="1"/>
</dbReference>
<accession>A0ABY4P7B9</accession>
<reference evidence="4" key="1">
    <citation type="journal article" date="2022" name="Int. J. Syst. Evol. Microbiol.">
        <title>Apilactobacillus apisilvae sp. nov., Nicolia spurrieriana gen. nov. sp. nov., Bombilactobacillus folatiphilus sp. nov. and Bombilactobacillus thymidiniphilus sp. nov., four new lactic acid bacterial isolates from stingless bees Tetragonula carbonaria and Austroplebeia australis.</title>
        <authorList>
            <person name="Oliphant S.A."/>
            <person name="Watson-Haigh N.S."/>
            <person name="Sumby K.M."/>
            <person name="Gardner J."/>
            <person name="Groom S."/>
            <person name="Jiranek V."/>
        </authorList>
    </citation>
    <scope>NUCLEOTIDE SEQUENCE</scope>
    <source>
        <strain evidence="4">SG4_D2</strain>
    </source>
</reference>
<comment type="function">
    <text evidence="2 3">Might take part in the signal recognition particle (SRP) pathway. This is inferred from the conservation of its genetic proximity to ftsY/ffh. May be a regulatory protein.</text>
</comment>
<dbReference type="HAMAP" id="MF_00245">
    <property type="entry name" value="UPF0122"/>
    <property type="match status" value="1"/>
</dbReference>
<dbReference type="NCBIfam" id="NF045758">
    <property type="entry name" value="YlxM"/>
    <property type="match status" value="1"/>
</dbReference>
<dbReference type="GO" id="GO:0003677">
    <property type="term" value="F:DNA binding"/>
    <property type="evidence" value="ECO:0007669"/>
    <property type="project" value="UniProtKB-KW"/>
</dbReference>
<keyword evidence="4" id="KW-0238">DNA-binding</keyword>
<dbReference type="Proteomes" id="UP000831495">
    <property type="component" value="Chromosome"/>
</dbReference>
<dbReference type="InterPro" id="IPR013324">
    <property type="entry name" value="RNA_pol_sigma_r3/r4-like"/>
</dbReference>
<sequence>MDNNLAQKNEINILYSFYQPLLTQKQDQYMQLYYGDDLSLGEIAQNYQVSRQAVYDNLKRTVQLLRNYEQKLHLWRDFQQREQLLVDLQQRLIQQDPQDQDLLSLVTRLQALDA</sequence>
<comment type="similarity">
    <text evidence="1 3">Belongs to the UPF0122 family.</text>
</comment>
<keyword evidence="5" id="KW-1185">Reference proteome</keyword>
<protein>
    <recommendedName>
        <fullName evidence="3">UPF0122 protein MOO45_05135</fullName>
    </recommendedName>
</protein>
<name>A0ABY4P7B9_9LACO</name>
<dbReference type="InterPro" id="IPR007394">
    <property type="entry name" value="UPF0122"/>
</dbReference>
<dbReference type="Gene3D" id="1.10.10.10">
    <property type="entry name" value="Winged helix-like DNA-binding domain superfamily/Winged helix DNA-binding domain"/>
    <property type="match status" value="1"/>
</dbReference>
<dbReference type="EMBL" id="CP093366">
    <property type="protein sequence ID" value="UQS81603.1"/>
    <property type="molecule type" value="Genomic_DNA"/>
</dbReference>
<organism evidence="4 5">
    <name type="scientific">Bombilactobacillus folatiphilus</name>
    <dbReference type="NCBI Taxonomy" id="2923362"/>
    <lineage>
        <taxon>Bacteria</taxon>
        <taxon>Bacillati</taxon>
        <taxon>Bacillota</taxon>
        <taxon>Bacilli</taxon>
        <taxon>Lactobacillales</taxon>
        <taxon>Lactobacillaceae</taxon>
        <taxon>Bombilactobacillus</taxon>
    </lineage>
</organism>
<gene>
    <name evidence="4" type="ORF">MOO45_05135</name>
</gene>
<evidence type="ECO:0000313" key="4">
    <source>
        <dbReference type="EMBL" id="UQS81603.1"/>
    </source>
</evidence>
<dbReference type="InterPro" id="IPR036388">
    <property type="entry name" value="WH-like_DNA-bd_sf"/>
</dbReference>
<evidence type="ECO:0000256" key="3">
    <source>
        <dbReference type="HAMAP-Rule" id="MF_00245"/>
    </source>
</evidence>
<dbReference type="NCBIfam" id="NF001070">
    <property type="entry name" value="PRK00118.1-6"/>
    <property type="match status" value="1"/>
</dbReference>
<dbReference type="NCBIfam" id="NF001068">
    <property type="entry name" value="PRK00118.1-4"/>
    <property type="match status" value="1"/>
</dbReference>
<dbReference type="Pfam" id="PF04297">
    <property type="entry name" value="UPF0122"/>
    <property type="match status" value="1"/>
</dbReference>
<dbReference type="InterPro" id="IPR054831">
    <property type="entry name" value="UPF0122_fam_protein"/>
</dbReference>
<dbReference type="SUPFAM" id="SSF88659">
    <property type="entry name" value="Sigma3 and sigma4 domains of RNA polymerase sigma factors"/>
    <property type="match status" value="1"/>
</dbReference>
<dbReference type="PANTHER" id="PTHR40083:SF1">
    <property type="entry name" value="UPF0122 PROTEIN YLXM"/>
    <property type="match status" value="1"/>
</dbReference>
<evidence type="ECO:0000313" key="5">
    <source>
        <dbReference type="Proteomes" id="UP000831495"/>
    </source>
</evidence>
<proteinExistence type="inferred from homology"/>
<evidence type="ECO:0000256" key="1">
    <source>
        <dbReference type="ARBA" id="ARBA00008720"/>
    </source>
</evidence>
<evidence type="ECO:0000256" key="2">
    <source>
        <dbReference type="ARBA" id="ARBA00024764"/>
    </source>
</evidence>